<accession>A0ACB5R8I5</accession>
<name>A0ACB5R8I5_9CLOT</name>
<organism evidence="1 2">
    <name type="scientific">Inconstantimicrobium mannanitabidum</name>
    <dbReference type="NCBI Taxonomy" id="1604901"/>
    <lineage>
        <taxon>Bacteria</taxon>
        <taxon>Bacillati</taxon>
        <taxon>Bacillota</taxon>
        <taxon>Clostridia</taxon>
        <taxon>Eubacteriales</taxon>
        <taxon>Clostridiaceae</taxon>
        <taxon>Inconstantimicrobium</taxon>
    </lineage>
</organism>
<keyword evidence="2" id="KW-1185">Reference proteome</keyword>
<keyword evidence="1" id="KW-0966">Cell projection</keyword>
<evidence type="ECO:0000313" key="1">
    <source>
        <dbReference type="EMBL" id="GKX65482.1"/>
    </source>
</evidence>
<dbReference type="EMBL" id="BROD01000001">
    <property type="protein sequence ID" value="GKX65482.1"/>
    <property type="molecule type" value="Genomic_DNA"/>
</dbReference>
<dbReference type="Proteomes" id="UP001058074">
    <property type="component" value="Unassembled WGS sequence"/>
</dbReference>
<gene>
    <name evidence="1" type="ORF">rsdtw13_07400</name>
</gene>
<proteinExistence type="predicted"/>
<sequence length="286" mass="31109">MRLNHNLNSLNIYRTYTKDLSEQSLALGRISSGSKINSAKEGASQIGQSELLRVQIRGLQAAQKNTQDGASMMQTFDGALDSITSALDRIKELTVQAGNGSYTPSELSAIQKEIDQLKDHVNTTSKDTEFNGVKLLDNKGSFSTDDPVNFNMMSGANVGENIKIPMYNLKANLLGDKKGNTLDKLDVTDPSKADSNMSAIDNALKQVIQVRGKYGALQQRFESTTDNSGQFEQTLQGAESSIRDADLAEEMLGYSKSGILVKSSIAMMAQSNNFPQEVLQILQGIK</sequence>
<keyword evidence="1" id="KW-0969">Cilium</keyword>
<protein>
    <submittedName>
        <fullName evidence="1">Flagellin</fullName>
    </submittedName>
</protein>
<keyword evidence="1" id="KW-0282">Flagellum</keyword>
<reference evidence="1" key="1">
    <citation type="journal article" date="2025" name="Int. J. Syst. Evol. Microbiol.">
        <title>Inconstantimicrobium mannanitabidum sp. nov., a novel member of the family Clostridiaceae isolated from anoxic soil under the treatment of reductive soil disinfestation.</title>
        <authorList>
            <person name="Ueki A."/>
            <person name="Tonouchi A."/>
            <person name="Honma S."/>
            <person name="Kaku N."/>
            <person name="Ueki K."/>
        </authorList>
    </citation>
    <scope>NUCLEOTIDE SEQUENCE</scope>
    <source>
        <strain evidence="1">TW13</strain>
    </source>
</reference>
<comment type="caution">
    <text evidence="1">The sequence shown here is derived from an EMBL/GenBank/DDBJ whole genome shotgun (WGS) entry which is preliminary data.</text>
</comment>
<evidence type="ECO:0000313" key="2">
    <source>
        <dbReference type="Proteomes" id="UP001058074"/>
    </source>
</evidence>